<keyword evidence="1" id="KW-1133">Transmembrane helix</keyword>
<sequence>MKSLRLLILFLIGIGVTAFLMSIDTPRWLVFAIVITFYLTAMVLPGIYVTYFSNSLRQIERYIYRNRHKVIFAFPYALGHGNDQDVERSIERILMTHKQPVMQSIYRTLLAIYRGQPGIAAQHASAIDREPMRSYYLAHIAASSGEFQRASELSSQIHEPWMNHSIDALIAFENNDANFHSHVDNSVKAARGIQKYTLEKSFNRMKKPLP</sequence>
<keyword evidence="1" id="KW-0812">Transmembrane</keyword>
<evidence type="ECO:0000313" key="3">
    <source>
        <dbReference type="Proteomes" id="UP000251002"/>
    </source>
</evidence>
<dbReference type="EMBL" id="QLZR01000001">
    <property type="protein sequence ID" value="RAZ80844.1"/>
    <property type="molecule type" value="Genomic_DNA"/>
</dbReference>
<comment type="caution">
    <text evidence="2">The sequence shown here is derived from an EMBL/GenBank/DDBJ whole genome shotgun (WGS) entry which is preliminary data.</text>
</comment>
<dbReference type="AlphaFoldDB" id="A0A365L605"/>
<protein>
    <submittedName>
        <fullName evidence="2">Uncharacterized protein</fullName>
    </submittedName>
</protein>
<organism evidence="2 3">
    <name type="scientific">Planococcus halotolerans</name>
    <dbReference type="NCBI Taxonomy" id="2233542"/>
    <lineage>
        <taxon>Bacteria</taxon>
        <taxon>Bacillati</taxon>
        <taxon>Bacillota</taxon>
        <taxon>Bacilli</taxon>
        <taxon>Bacillales</taxon>
        <taxon>Caryophanaceae</taxon>
        <taxon>Planococcus</taxon>
    </lineage>
</organism>
<dbReference type="Proteomes" id="UP000251002">
    <property type="component" value="Unassembled WGS sequence"/>
</dbReference>
<name>A0A365L605_9BACL</name>
<gene>
    <name evidence="2" type="ORF">DP120_00700</name>
</gene>
<evidence type="ECO:0000256" key="1">
    <source>
        <dbReference type="SAM" id="Phobius"/>
    </source>
</evidence>
<feature type="transmembrane region" description="Helical" evidence="1">
    <location>
        <begin position="28"/>
        <end position="51"/>
    </location>
</feature>
<evidence type="ECO:0000313" key="2">
    <source>
        <dbReference type="EMBL" id="RAZ80844.1"/>
    </source>
</evidence>
<keyword evidence="3" id="KW-1185">Reference proteome</keyword>
<proteinExistence type="predicted"/>
<keyword evidence="1" id="KW-0472">Membrane</keyword>
<reference evidence="2 3" key="1">
    <citation type="submission" date="2018-06" db="EMBL/GenBank/DDBJ databases">
        <title>The draft genome sequences of strains SCU63 and S1.</title>
        <authorList>
            <person name="Gan L."/>
        </authorList>
    </citation>
    <scope>NUCLEOTIDE SEQUENCE [LARGE SCALE GENOMIC DNA]</scope>
    <source>
        <strain evidence="2 3">SCU63</strain>
    </source>
</reference>
<dbReference type="RefSeq" id="WP_112221271.1">
    <property type="nucleotide sequence ID" value="NZ_CP196859.1"/>
</dbReference>
<accession>A0A365L605</accession>